<dbReference type="AlphaFoldDB" id="X1RQ60"/>
<sequence length="31" mass="3566">DLDGRLKMRVLTHKKTGDITWSTHIAKMKGQ</sequence>
<evidence type="ECO:0000313" key="1">
    <source>
        <dbReference type="EMBL" id="GAI82867.1"/>
    </source>
</evidence>
<feature type="non-terminal residue" evidence="1">
    <location>
        <position position="1"/>
    </location>
</feature>
<organism evidence="1">
    <name type="scientific">marine sediment metagenome</name>
    <dbReference type="NCBI Taxonomy" id="412755"/>
    <lineage>
        <taxon>unclassified sequences</taxon>
        <taxon>metagenomes</taxon>
        <taxon>ecological metagenomes</taxon>
    </lineage>
</organism>
<name>X1RQ60_9ZZZZ</name>
<protein>
    <submittedName>
        <fullName evidence="1">Uncharacterized protein</fullName>
    </submittedName>
</protein>
<dbReference type="EMBL" id="BARW01008298">
    <property type="protein sequence ID" value="GAI82867.1"/>
    <property type="molecule type" value="Genomic_DNA"/>
</dbReference>
<gene>
    <name evidence="1" type="ORF">S12H4_17055</name>
</gene>
<accession>X1RQ60</accession>
<reference evidence="1" key="1">
    <citation type="journal article" date="2014" name="Front. Microbiol.">
        <title>High frequency of phylogenetically diverse reductive dehalogenase-homologous genes in deep subseafloor sedimentary metagenomes.</title>
        <authorList>
            <person name="Kawai M."/>
            <person name="Futagami T."/>
            <person name="Toyoda A."/>
            <person name="Takaki Y."/>
            <person name="Nishi S."/>
            <person name="Hori S."/>
            <person name="Arai W."/>
            <person name="Tsubouchi T."/>
            <person name="Morono Y."/>
            <person name="Uchiyama I."/>
            <person name="Ito T."/>
            <person name="Fujiyama A."/>
            <person name="Inagaki F."/>
            <person name="Takami H."/>
        </authorList>
    </citation>
    <scope>NUCLEOTIDE SEQUENCE</scope>
    <source>
        <strain evidence="1">Expedition CK06-06</strain>
    </source>
</reference>
<comment type="caution">
    <text evidence="1">The sequence shown here is derived from an EMBL/GenBank/DDBJ whole genome shotgun (WGS) entry which is preliminary data.</text>
</comment>
<proteinExistence type="predicted"/>